<dbReference type="Pfam" id="PF01381">
    <property type="entry name" value="HTH_3"/>
    <property type="match status" value="1"/>
</dbReference>
<name>A0A9D2LXN7_9FIRM</name>
<organism evidence="3 4">
    <name type="scientific">Candidatus Acutalibacter ornithocaccae</name>
    <dbReference type="NCBI Taxonomy" id="2838416"/>
    <lineage>
        <taxon>Bacteria</taxon>
        <taxon>Bacillati</taxon>
        <taxon>Bacillota</taxon>
        <taxon>Clostridia</taxon>
        <taxon>Eubacteriales</taxon>
        <taxon>Acutalibacteraceae</taxon>
        <taxon>Acutalibacter</taxon>
    </lineage>
</organism>
<dbReference type="GO" id="GO:0003677">
    <property type="term" value="F:DNA binding"/>
    <property type="evidence" value="ECO:0007669"/>
    <property type="project" value="UniProtKB-KW"/>
</dbReference>
<feature type="domain" description="HTH cro/C1-type" evidence="2">
    <location>
        <begin position="17"/>
        <end position="71"/>
    </location>
</feature>
<dbReference type="SMART" id="SM00530">
    <property type="entry name" value="HTH_XRE"/>
    <property type="match status" value="1"/>
</dbReference>
<comment type="caution">
    <text evidence="3">The sequence shown here is derived from an EMBL/GenBank/DDBJ whole genome shotgun (WGS) entry which is preliminary data.</text>
</comment>
<gene>
    <name evidence="3" type="ORF">H9942_03155</name>
</gene>
<keyword evidence="1" id="KW-0238">DNA-binding</keyword>
<proteinExistence type="predicted"/>
<evidence type="ECO:0000313" key="4">
    <source>
        <dbReference type="Proteomes" id="UP000824214"/>
    </source>
</evidence>
<dbReference type="Proteomes" id="UP000824214">
    <property type="component" value="Unassembled WGS sequence"/>
</dbReference>
<dbReference type="EMBL" id="DWXZ01000056">
    <property type="protein sequence ID" value="HJB37051.1"/>
    <property type="molecule type" value="Genomic_DNA"/>
</dbReference>
<sequence length="73" mass="8703">MKKLHGEMLREALRQNLKKFRKEAHFSQEQIAQQLGVNRATYTYYETGKTIPSVEDLYLLSQLYGRAMEEFFQ</sequence>
<dbReference type="InterPro" id="IPR001387">
    <property type="entry name" value="Cro/C1-type_HTH"/>
</dbReference>
<protein>
    <submittedName>
        <fullName evidence="3">Helix-turn-helix domain-containing protein</fullName>
    </submittedName>
</protein>
<accession>A0A9D2LXN7</accession>
<dbReference type="Gene3D" id="1.10.260.40">
    <property type="entry name" value="lambda repressor-like DNA-binding domains"/>
    <property type="match status" value="1"/>
</dbReference>
<reference evidence="3" key="2">
    <citation type="submission" date="2021-04" db="EMBL/GenBank/DDBJ databases">
        <authorList>
            <person name="Gilroy R."/>
        </authorList>
    </citation>
    <scope>NUCLEOTIDE SEQUENCE</scope>
    <source>
        <strain evidence="3">ChiBcolR8-3208</strain>
    </source>
</reference>
<dbReference type="PANTHER" id="PTHR46558">
    <property type="entry name" value="TRACRIPTIONAL REGULATORY PROTEIN-RELATED-RELATED"/>
    <property type="match status" value="1"/>
</dbReference>
<reference evidence="3" key="1">
    <citation type="journal article" date="2021" name="PeerJ">
        <title>Extensive microbial diversity within the chicken gut microbiome revealed by metagenomics and culture.</title>
        <authorList>
            <person name="Gilroy R."/>
            <person name="Ravi A."/>
            <person name="Getino M."/>
            <person name="Pursley I."/>
            <person name="Horton D.L."/>
            <person name="Alikhan N.F."/>
            <person name="Baker D."/>
            <person name="Gharbi K."/>
            <person name="Hall N."/>
            <person name="Watson M."/>
            <person name="Adriaenssens E.M."/>
            <person name="Foster-Nyarko E."/>
            <person name="Jarju S."/>
            <person name="Secka A."/>
            <person name="Antonio M."/>
            <person name="Oren A."/>
            <person name="Chaudhuri R.R."/>
            <person name="La Ragione R."/>
            <person name="Hildebrand F."/>
            <person name="Pallen M.J."/>
        </authorList>
    </citation>
    <scope>NUCLEOTIDE SEQUENCE</scope>
    <source>
        <strain evidence="3">ChiBcolR8-3208</strain>
    </source>
</reference>
<dbReference type="AlphaFoldDB" id="A0A9D2LXN7"/>
<evidence type="ECO:0000259" key="2">
    <source>
        <dbReference type="PROSITE" id="PS50943"/>
    </source>
</evidence>
<dbReference type="PANTHER" id="PTHR46558:SF4">
    <property type="entry name" value="DNA-BIDING PHAGE PROTEIN"/>
    <property type="match status" value="1"/>
</dbReference>
<evidence type="ECO:0000313" key="3">
    <source>
        <dbReference type="EMBL" id="HJB37051.1"/>
    </source>
</evidence>
<evidence type="ECO:0000256" key="1">
    <source>
        <dbReference type="ARBA" id="ARBA00023125"/>
    </source>
</evidence>
<dbReference type="InterPro" id="IPR010982">
    <property type="entry name" value="Lambda_DNA-bd_dom_sf"/>
</dbReference>
<dbReference type="SUPFAM" id="SSF47413">
    <property type="entry name" value="lambda repressor-like DNA-binding domains"/>
    <property type="match status" value="1"/>
</dbReference>
<dbReference type="PROSITE" id="PS50943">
    <property type="entry name" value="HTH_CROC1"/>
    <property type="match status" value="1"/>
</dbReference>
<dbReference type="CDD" id="cd00093">
    <property type="entry name" value="HTH_XRE"/>
    <property type="match status" value="1"/>
</dbReference>